<protein>
    <submittedName>
        <fullName evidence="1">Uncharacterized protein</fullName>
    </submittedName>
</protein>
<reference evidence="1 2" key="1">
    <citation type="journal article" date="2014" name="Nat. Commun.">
        <title>Klebsormidium flaccidum genome reveals primary factors for plant terrestrial adaptation.</title>
        <authorList>
            <person name="Hori K."/>
            <person name="Maruyama F."/>
            <person name="Fujisawa T."/>
            <person name="Togashi T."/>
            <person name="Yamamoto N."/>
            <person name="Seo M."/>
            <person name="Sato S."/>
            <person name="Yamada T."/>
            <person name="Mori H."/>
            <person name="Tajima N."/>
            <person name="Moriyama T."/>
            <person name="Ikeuchi M."/>
            <person name="Watanabe M."/>
            <person name="Wada H."/>
            <person name="Kobayashi K."/>
            <person name="Saito M."/>
            <person name="Masuda T."/>
            <person name="Sasaki-Sekimoto Y."/>
            <person name="Mashiguchi K."/>
            <person name="Awai K."/>
            <person name="Shimojima M."/>
            <person name="Masuda S."/>
            <person name="Iwai M."/>
            <person name="Nobusawa T."/>
            <person name="Narise T."/>
            <person name="Kondo S."/>
            <person name="Saito H."/>
            <person name="Sato R."/>
            <person name="Murakawa M."/>
            <person name="Ihara Y."/>
            <person name="Oshima-Yamada Y."/>
            <person name="Ohtaka K."/>
            <person name="Satoh M."/>
            <person name="Sonobe K."/>
            <person name="Ishii M."/>
            <person name="Ohtani R."/>
            <person name="Kanamori-Sato M."/>
            <person name="Honoki R."/>
            <person name="Miyazaki D."/>
            <person name="Mochizuki H."/>
            <person name="Umetsu J."/>
            <person name="Higashi K."/>
            <person name="Shibata D."/>
            <person name="Kamiya Y."/>
            <person name="Sato N."/>
            <person name="Nakamura Y."/>
            <person name="Tabata S."/>
            <person name="Ida S."/>
            <person name="Kurokawa K."/>
            <person name="Ohta H."/>
        </authorList>
    </citation>
    <scope>NUCLEOTIDE SEQUENCE [LARGE SCALE GENOMIC DNA]</scope>
    <source>
        <strain evidence="1 2">NIES-2285</strain>
    </source>
</reference>
<dbReference type="AlphaFoldDB" id="A0A1Y1HXR4"/>
<dbReference type="Gene3D" id="1.20.1280.50">
    <property type="match status" value="1"/>
</dbReference>
<sequence length="111" mass="12478">MQVAALPQELLSRILNLAVERDLGHKDQRATTWAQCKLVCREWRDYARGTCTTLVVASGAGKSVHLREALQNYPHVAELEIVGTGNPSGFERQYELLSSRAWFSVELHTVK</sequence>
<dbReference type="Proteomes" id="UP000054558">
    <property type="component" value="Unassembled WGS sequence"/>
</dbReference>
<evidence type="ECO:0000313" key="2">
    <source>
        <dbReference type="Proteomes" id="UP000054558"/>
    </source>
</evidence>
<keyword evidence="2" id="KW-1185">Reference proteome</keyword>
<dbReference type="EMBL" id="DF237064">
    <property type="protein sequence ID" value="GAQ82552.1"/>
    <property type="molecule type" value="Genomic_DNA"/>
</dbReference>
<organism evidence="1 2">
    <name type="scientific">Klebsormidium nitens</name>
    <name type="common">Green alga</name>
    <name type="synonym">Ulothrix nitens</name>
    <dbReference type="NCBI Taxonomy" id="105231"/>
    <lineage>
        <taxon>Eukaryota</taxon>
        <taxon>Viridiplantae</taxon>
        <taxon>Streptophyta</taxon>
        <taxon>Klebsormidiophyceae</taxon>
        <taxon>Klebsormidiales</taxon>
        <taxon>Klebsormidiaceae</taxon>
        <taxon>Klebsormidium</taxon>
    </lineage>
</organism>
<proteinExistence type="predicted"/>
<evidence type="ECO:0000313" key="1">
    <source>
        <dbReference type="EMBL" id="GAQ82552.1"/>
    </source>
</evidence>
<name>A0A1Y1HXR4_KLENI</name>
<accession>A0A1Y1HXR4</accession>
<gene>
    <name evidence="1" type="ORF">KFL_001150130</name>
</gene>